<reference evidence="2 3" key="1">
    <citation type="submission" date="2020-08" db="EMBL/GenBank/DDBJ databases">
        <title>Bridging the membrane lipid divide: bacteria of the FCB group superphylum have the potential to synthesize archaeal ether lipids.</title>
        <authorList>
            <person name="Villanueva L."/>
            <person name="Von Meijenfeldt F.A.B."/>
            <person name="Westbye A.B."/>
            <person name="Yadav S."/>
            <person name="Hopmans E.C."/>
            <person name="Dutilh B.E."/>
            <person name="Sinninghe Damste J.S."/>
        </authorList>
    </citation>
    <scope>NUCLEOTIDE SEQUENCE [LARGE SCALE GENOMIC DNA]</scope>
    <source>
        <strain evidence="2">NIOZ-UU27</strain>
    </source>
</reference>
<dbReference type="PANTHER" id="PTHR14119">
    <property type="entry name" value="HYDROLASE"/>
    <property type="match status" value="1"/>
</dbReference>
<feature type="domain" description="Isochorismatase-like" evidence="1">
    <location>
        <begin position="12"/>
        <end position="160"/>
    </location>
</feature>
<dbReference type="InterPro" id="IPR000868">
    <property type="entry name" value="Isochorismatase-like_dom"/>
</dbReference>
<dbReference type="AlphaFoldDB" id="A0A8J6MVD6"/>
<dbReference type="InterPro" id="IPR036380">
    <property type="entry name" value="Isochorismatase-like_sf"/>
</dbReference>
<organism evidence="2 3">
    <name type="scientific">Candidatus Desulfacyla euxinica</name>
    <dbReference type="NCBI Taxonomy" id="2841693"/>
    <lineage>
        <taxon>Bacteria</taxon>
        <taxon>Deltaproteobacteria</taxon>
        <taxon>Candidatus Desulfacyla</taxon>
    </lineage>
</organism>
<dbReference type="Pfam" id="PF00857">
    <property type="entry name" value="Isochorismatase"/>
    <property type="match status" value="1"/>
</dbReference>
<name>A0A8J6MVD6_9DELT</name>
<sequence length="183" mass="20911">MSISLLNKENTGLIIVDVQEKLMKVMGNRERVIDRIVKLLHLSRVFKLPVVLTEQYSKWLGSTLPPIKETLPEYDPIEKLHFNSCNVDLFNNRVEKEGLRNIILMGVETHICVFQTCVSLLEKGYNVHVPHHAVDSRTEDNWNIGLSLMKEAGAIITSTETIIFQILKKAGTPEFKKMLKTIK</sequence>
<dbReference type="GO" id="GO:0016787">
    <property type="term" value="F:hydrolase activity"/>
    <property type="evidence" value="ECO:0007669"/>
    <property type="project" value="UniProtKB-KW"/>
</dbReference>
<dbReference type="Proteomes" id="UP000650524">
    <property type="component" value="Unassembled WGS sequence"/>
</dbReference>
<dbReference type="PANTHER" id="PTHR14119:SF3">
    <property type="entry name" value="ISOCHORISMATASE DOMAIN-CONTAINING PROTEIN 2"/>
    <property type="match status" value="1"/>
</dbReference>
<dbReference type="InterPro" id="IPR050993">
    <property type="entry name" value="Isochorismatase_domain"/>
</dbReference>
<protein>
    <submittedName>
        <fullName evidence="2">Hydrolase</fullName>
    </submittedName>
</protein>
<keyword evidence="2" id="KW-0378">Hydrolase</keyword>
<proteinExistence type="predicted"/>
<dbReference type="SUPFAM" id="SSF52499">
    <property type="entry name" value="Isochorismatase-like hydrolases"/>
    <property type="match status" value="1"/>
</dbReference>
<comment type="caution">
    <text evidence="2">The sequence shown here is derived from an EMBL/GenBank/DDBJ whole genome shotgun (WGS) entry which is preliminary data.</text>
</comment>
<evidence type="ECO:0000259" key="1">
    <source>
        <dbReference type="Pfam" id="PF00857"/>
    </source>
</evidence>
<evidence type="ECO:0000313" key="2">
    <source>
        <dbReference type="EMBL" id="MBC8176068.1"/>
    </source>
</evidence>
<gene>
    <name evidence="2" type="ORF">H8E19_01580</name>
</gene>
<dbReference type="EMBL" id="JACNJD010000082">
    <property type="protein sequence ID" value="MBC8176068.1"/>
    <property type="molecule type" value="Genomic_DNA"/>
</dbReference>
<dbReference type="Gene3D" id="3.40.50.850">
    <property type="entry name" value="Isochorismatase-like"/>
    <property type="match status" value="1"/>
</dbReference>
<dbReference type="CDD" id="cd01012">
    <property type="entry name" value="YcaC_related"/>
    <property type="match status" value="1"/>
</dbReference>
<evidence type="ECO:0000313" key="3">
    <source>
        <dbReference type="Proteomes" id="UP000650524"/>
    </source>
</evidence>
<accession>A0A8J6MVD6</accession>